<evidence type="ECO:0000313" key="3">
    <source>
        <dbReference type="EMBL" id="TDL18024.1"/>
    </source>
</evidence>
<dbReference type="InterPro" id="IPR002575">
    <property type="entry name" value="Aminoglycoside_PTrfase"/>
</dbReference>
<dbReference type="Pfam" id="PF01636">
    <property type="entry name" value="APH"/>
    <property type="match status" value="1"/>
</dbReference>
<accession>A0A4Y7PRL8</accession>
<dbReference type="SUPFAM" id="SSF56112">
    <property type="entry name" value="Protein kinase-like (PK-like)"/>
    <property type="match status" value="1"/>
</dbReference>
<sequence length="381" mass="42811">MADCAAVPDEELERTRIRLNQYFAGQITLAIEKNPAANFDQLVNGTLTVYRRHLQAATKRATKTSQEKGPTKPRKRCSPEFHEVPRGIPVIAAALSPLVLRLLSSPESPSSREPIALLQHGHPRLVEEGQYLFSGVLRYVIKLSDEVVVKIGRNLAHEEYALLEFVKHHAPGVPIPMPLGIAMIGEVSYMFSTFIPGETLENRWKTLSPCEKVSVRHQLQQMILELRGAPHLTSTPLGMLSSPFLCKNVRMFLSTSASTLSSVSEFHDFLLEDPLPRISSGYLRWLRSLLRDDYRNVMTHGDFHPQNILVADDVSNGGIIVSGIIDWEMGGWYPEYWEMYKALNTRAADNDSDWWDSFPEAILGCDLEVAVGRLVERVTHG</sequence>
<reference evidence="3 4" key="1">
    <citation type="submission" date="2018-06" db="EMBL/GenBank/DDBJ databases">
        <title>A transcriptomic atlas of mushroom development highlights an independent origin of complex multicellularity.</title>
        <authorList>
            <consortium name="DOE Joint Genome Institute"/>
            <person name="Krizsan K."/>
            <person name="Almasi E."/>
            <person name="Merenyi Z."/>
            <person name="Sahu N."/>
            <person name="Viragh M."/>
            <person name="Koszo T."/>
            <person name="Mondo S."/>
            <person name="Kiss B."/>
            <person name="Balint B."/>
            <person name="Kues U."/>
            <person name="Barry K."/>
            <person name="Hegedus J.C."/>
            <person name="Henrissat B."/>
            <person name="Johnson J."/>
            <person name="Lipzen A."/>
            <person name="Ohm R."/>
            <person name="Nagy I."/>
            <person name="Pangilinan J."/>
            <person name="Yan J."/>
            <person name="Xiong Y."/>
            <person name="Grigoriev I.V."/>
            <person name="Hibbett D.S."/>
            <person name="Nagy L.G."/>
        </authorList>
    </citation>
    <scope>NUCLEOTIDE SEQUENCE [LARGE SCALE GENOMIC DNA]</scope>
    <source>
        <strain evidence="3 4">SZMC22713</strain>
    </source>
</reference>
<evidence type="ECO:0000256" key="1">
    <source>
        <dbReference type="SAM" id="MobiDB-lite"/>
    </source>
</evidence>
<evidence type="ECO:0000313" key="4">
    <source>
        <dbReference type="Proteomes" id="UP000294933"/>
    </source>
</evidence>
<dbReference type="Gene3D" id="3.90.1200.10">
    <property type="match status" value="1"/>
</dbReference>
<proteinExistence type="predicted"/>
<feature type="region of interest" description="Disordered" evidence="1">
    <location>
        <begin position="58"/>
        <end position="78"/>
    </location>
</feature>
<name>A0A4Y7PRL8_9AGAM</name>
<dbReference type="STRING" id="50990.A0A4Y7PRL8"/>
<dbReference type="Proteomes" id="UP000294933">
    <property type="component" value="Unassembled WGS sequence"/>
</dbReference>
<dbReference type="InterPro" id="IPR051678">
    <property type="entry name" value="AGP_Transferase"/>
</dbReference>
<protein>
    <submittedName>
        <fullName evidence="3">Kinase-like protein</fullName>
    </submittedName>
</protein>
<dbReference type="AlphaFoldDB" id="A0A4Y7PRL8"/>
<dbReference type="VEuPathDB" id="FungiDB:BD410DRAFT_793715"/>
<dbReference type="PANTHER" id="PTHR21310:SF54">
    <property type="entry name" value="AMINOGLYCOSIDE PHOSPHOTRANSFERASE DOMAIN-CONTAINING PROTEIN"/>
    <property type="match status" value="1"/>
</dbReference>
<keyword evidence="4" id="KW-1185">Reference proteome</keyword>
<gene>
    <name evidence="3" type="ORF">BD410DRAFT_793715</name>
</gene>
<dbReference type="GO" id="GO:0016301">
    <property type="term" value="F:kinase activity"/>
    <property type="evidence" value="ECO:0007669"/>
    <property type="project" value="UniProtKB-KW"/>
</dbReference>
<dbReference type="EMBL" id="ML170213">
    <property type="protein sequence ID" value="TDL18024.1"/>
    <property type="molecule type" value="Genomic_DNA"/>
</dbReference>
<feature type="domain" description="Aminoglycoside phosphotransferase" evidence="2">
    <location>
        <begin position="146"/>
        <end position="352"/>
    </location>
</feature>
<dbReference type="PANTHER" id="PTHR21310">
    <property type="entry name" value="AMINOGLYCOSIDE PHOSPHOTRANSFERASE-RELATED-RELATED"/>
    <property type="match status" value="1"/>
</dbReference>
<keyword evidence="3" id="KW-0808">Transferase</keyword>
<evidence type="ECO:0000259" key="2">
    <source>
        <dbReference type="Pfam" id="PF01636"/>
    </source>
</evidence>
<dbReference type="InterPro" id="IPR011009">
    <property type="entry name" value="Kinase-like_dom_sf"/>
</dbReference>
<dbReference type="OrthoDB" id="2906425at2759"/>
<organism evidence="3 4">
    <name type="scientific">Rickenella mellea</name>
    <dbReference type="NCBI Taxonomy" id="50990"/>
    <lineage>
        <taxon>Eukaryota</taxon>
        <taxon>Fungi</taxon>
        <taxon>Dikarya</taxon>
        <taxon>Basidiomycota</taxon>
        <taxon>Agaricomycotina</taxon>
        <taxon>Agaricomycetes</taxon>
        <taxon>Hymenochaetales</taxon>
        <taxon>Rickenellaceae</taxon>
        <taxon>Rickenella</taxon>
    </lineage>
</organism>
<dbReference type="CDD" id="cd05120">
    <property type="entry name" value="APH_ChoK_like"/>
    <property type="match status" value="1"/>
</dbReference>
<keyword evidence="3" id="KW-0418">Kinase</keyword>